<proteinExistence type="predicted"/>
<evidence type="ECO:0000313" key="1">
    <source>
        <dbReference type="EMBL" id="ASZ76809.1"/>
    </source>
</evidence>
<sequence length="50" mass="6089">MTNYIAYIILNNERTKIEFSTDRNPIEYLWTKYGMDTYIESFEEIKEEGD</sequence>
<dbReference type="EMBL" id="MF001358">
    <property type="protein sequence ID" value="ASZ76809.1"/>
    <property type="molecule type" value="Genomic_DNA"/>
</dbReference>
<protein>
    <submittedName>
        <fullName evidence="1">Uncharacterized protein</fullName>
    </submittedName>
</protein>
<organism evidence="1 2">
    <name type="scientific">Enterococcus phage EF1</name>
    <dbReference type="NCBI Taxonomy" id="2025813"/>
    <lineage>
        <taxon>Viruses</taxon>
        <taxon>Duplodnaviria</taxon>
        <taxon>Heunggongvirae</taxon>
        <taxon>Uroviricota</taxon>
        <taxon>Caudoviricetes</taxon>
    </lineage>
</organism>
<dbReference type="Proteomes" id="UP000260005">
    <property type="component" value="Segment"/>
</dbReference>
<accession>A0A249XXW1</accession>
<name>A0A249XXW1_9CAUD</name>
<evidence type="ECO:0000313" key="2">
    <source>
        <dbReference type="Proteomes" id="UP000260005"/>
    </source>
</evidence>
<reference evidence="1 2" key="1">
    <citation type="submission" date="2017-04" db="EMBL/GenBank/DDBJ databases">
        <title>Complete Genome Sequence of Lytic Bacteriophage EF1 Infecting Enterococcus faecalis Isolates.</title>
        <authorList>
            <person name="Kim D."/>
            <person name="Kim Y.J."/>
            <person name="Han B.K."/>
            <person name="Kim H."/>
        </authorList>
    </citation>
    <scope>NUCLEOTIDE SEQUENCE [LARGE SCALE GENOMIC DNA]</scope>
</reference>
<keyword evidence="2" id="KW-1185">Reference proteome</keyword>